<feature type="transmembrane region" description="Helical" evidence="2">
    <location>
        <begin position="63"/>
        <end position="84"/>
    </location>
</feature>
<dbReference type="InterPro" id="IPR046295">
    <property type="entry name" value="DUF6332"/>
</dbReference>
<accession>A0A0P4QZQ1</accession>
<dbReference type="Pfam" id="PF19857">
    <property type="entry name" value="DUF6332"/>
    <property type="match status" value="1"/>
</dbReference>
<evidence type="ECO:0000313" key="3">
    <source>
        <dbReference type="EMBL" id="GAO05935.1"/>
    </source>
</evidence>
<proteinExistence type="predicted"/>
<keyword evidence="2" id="KW-0812">Transmembrane</keyword>
<reference evidence="3 4" key="2">
    <citation type="journal article" date="2015" name="Stand. Genomic Sci.">
        <title>Draft genome sequence of marine-derived Streptomyces sp. TP-A0598, a producer of anti-MRSA antibiotic lydicamycins.</title>
        <authorList>
            <person name="Komaki H."/>
            <person name="Ichikawa N."/>
            <person name="Hosoyama A."/>
            <person name="Fujita N."/>
            <person name="Igarashi Y."/>
        </authorList>
    </citation>
    <scope>NUCLEOTIDE SEQUENCE [LARGE SCALE GENOMIC DNA]</scope>
    <source>
        <strain evidence="3 4">NBRC 110027</strain>
    </source>
</reference>
<dbReference type="AlphaFoldDB" id="A0A0P4QZQ1"/>
<organism evidence="3 4">
    <name type="scientific">Streptomyces lydicamycinicus</name>
    <dbReference type="NCBI Taxonomy" id="1546107"/>
    <lineage>
        <taxon>Bacteria</taxon>
        <taxon>Bacillati</taxon>
        <taxon>Actinomycetota</taxon>
        <taxon>Actinomycetes</taxon>
        <taxon>Kitasatosporales</taxon>
        <taxon>Streptomycetaceae</taxon>
        <taxon>Streptomyces</taxon>
    </lineage>
</organism>
<sequence length="95" mass="10126">MSMRFTNEDGTGGLSSEASSRQASRDTVTVEIVYSVFTGAIIAALLFFAVASPAFIWELSRGWNSAVMGMASALAAAGFVYRVVSVLVRLRKVAE</sequence>
<feature type="region of interest" description="Disordered" evidence="1">
    <location>
        <begin position="1"/>
        <end position="26"/>
    </location>
</feature>
<keyword evidence="2" id="KW-0472">Membrane</keyword>
<feature type="transmembrane region" description="Helical" evidence="2">
    <location>
        <begin position="32"/>
        <end position="57"/>
    </location>
</feature>
<evidence type="ECO:0000313" key="4">
    <source>
        <dbReference type="Proteomes" id="UP000048965"/>
    </source>
</evidence>
<comment type="caution">
    <text evidence="3">The sequence shown here is derived from an EMBL/GenBank/DDBJ whole genome shotgun (WGS) entry which is preliminary data.</text>
</comment>
<keyword evidence="4" id="KW-1185">Reference proteome</keyword>
<name>A0A0P4QZQ1_9ACTN</name>
<keyword evidence="2" id="KW-1133">Transmembrane helix</keyword>
<evidence type="ECO:0000256" key="2">
    <source>
        <dbReference type="SAM" id="Phobius"/>
    </source>
</evidence>
<dbReference type="EMBL" id="BBNO01000001">
    <property type="protein sequence ID" value="GAO05935.1"/>
    <property type="molecule type" value="Genomic_DNA"/>
</dbReference>
<protein>
    <submittedName>
        <fullName evidence="3">Uncharacterized protein</fullName>
    </submittedName>
</protein>
<reference evidence="4" key="1">
    <citation type="submission" date="2014-09" db="EMBL/GenBank/DDBJ databases">
        <title>Whole genome shotgun sequence of Streptomyces sp. NBRC 110027.</title>
        <authorList>
            <person name="Komaki H."/>
            <person name="Ichikawa N."/>
            <person name="Katano-Makiyama Y."/>
            <person name="Hosoyama A."/>
            <person name="Hashimoto M."/>
            <person name="Uohara A."/>
            <person name="Kitahashi Y."/>
            <person name="Ohji S."/>
            <person name="Kimura A."/>
            <person name="Yamazoe A."/>
            <person name="Igarashi Y."/>
            <person name="Fujita N."/>
        </authorList>
    </citation>
    <scope>NUCLEOTIDE SEQUENCE [LARGE SCALE GENOMIC DNA]</scope>
    <source>
        <strain evidence="4">NBRC 110027</strain>
    </source>
</reference>
<evidence type="ECO:0000256" key="1">
    <source>
        <dbReference type="SAM" id="MobiDB-lite"/>
    </source>
</evidence>
<gene>
    <name evidence="3" type="ORF">TPA0598_01_03060</name>
</gene>
<dbReference type="Proteomes" id="UP000048965">
    <property type="component" value="Unassembled WGS sequence"/>
</dbReference>